<proteinExistence type="predicted"/>
<dbReference type="AlphaFoldDB" id="A0AAJ7DYG8"/>
<reference evidence="3" key="1">
    <citation type="submission" date="2025-08" db="UniProtKB">
        <authorList>
            <consortium name="RefSeq"/>
        </authorList>
    </citation>
    <scope>IDENTIFICATION</scope>
</reference>
<keyword evidence="1" id="KW-0812">Transmembrane</keyword>
<keyword evidence="2" id="KW-1185">Reference proteome</keyword>
<feature type="transmembrane region" description="Helical" evidence="1">
    <location>
        <begin position="37"/>
        <end position="68"/>
    </location>
</feature>
<name>A0AAJ7DYG8_9HYME</name>
<organism evidence="2 3">
    <name type="scientific">Ceratosolen solmsi marchali</name>
    <dbReference type="NCBI Taxonomy" id="326594"/>
    <lineage>
        <taxon>Eukaryota</taxon>
        <taxon>Metazoa</taxon>
        <taxon>Ecdysozoa</taxon>
        <taxon>Arthropoda</taxon>
        <taxon>Hexapoda</taxon>
        <taxon>Insecta</taxon>
        <taxon>Pterygota</taxon>
        <taxon>Neoptera</taxon>
        <taxon>Endopterygota</taxon>
        <taxon>Hymenoptera</taxon>
        <taxon>Apocrita</taxon>
        <taxon>Proctotrupomorpha</taxon>
        <taxon>Chalcidoidea</taxon>
        <taxon>Agaonidae</taxon>
        <taxon>Agaoninae</taxon>
        <taxon>Ceratosolen</taxon>
    </lineage>
</organism>
<evidence type="ECO:0000256" key="1">
    <source>
        <dbReference type="SAM" id="Phobius"/>
    </source>
</evidence>
<sequence>MDDNRLYRYYQSSGYGWNAVVYNFLISDKYLRTLFHLGPYCGAITTITCFLFVVIVTYAISSWAMFLINTKKFNELHFAVEEKLPRKENILQVRPAYNCLNKHLQQIAIFLNKTKKVIYKEQLEVEIMNSRINTMIDLLNPEKSQWDHTRSPKGYFRDVYTPPKK</sequence>
<dbReference type="KEGG" id="csol:105364748"/>
<evidence type="ECO:0000313" key="3">
    <source>
        <dbReference type="RefSeq" id="XP_011501059.1"/>
    </source>
</evidence>
<accession>A0AAJ7DYG8</accession>
<dbReference type="Proteomes" id="UP000695007">
    <property type="component" value="Unplaced"/>
</dbReference>
<gene>
    <name evidence="3" type="primary">LOC105364748</name>
</gene>
<dbReference type="RefSeq" id="XP_011501059.1">
    <property type="nucleotide sequence ID" value="XM_011502757.1"/>
</dbReference>
<evidence type="ECO:0000313" key="2">
    <source>
        <dbReference type="Proteomes" id="UP000695007"/>
    </source>
</evidence>
<keyword evidence="1" id="KW-0472">Membrane</keyword>
<dbReference type="GeneID" id="105364748"/>
<keyword evidence="1" id="KW-1133">Transmembrane helix</keyword>
<protein>
    <submittedName>
        <fullName evidence="3">Uncharacterized protein LOC105364748</fullName>
    </submittedName>
</protein>